<organism evidence="4 5">
    <name type="scientific">Pholiota conissans</name>
    <dbReference type="NCBI Taxonomy" id="109636"/>
    <lineage>
        <taxon>Eukaryota</taxon>
        <taxon>Fungi</taxon>
        <taxon>Dikarya</taxon>
        <taxon>Basidiomycota</taxon>
        <taxon>Agaricomycotina</taxon>
        <taxon>Agaricomycetes</taxon>
        <taxon>Agaricomycetidae</taxon>
        <taxon>Agaricales</taxon>
        <taxon>Agaricineae</taxon>
        <taxon>Strophariaceae</taxon>
        <taxon>Pholiota</taxon>
    </lineage>
</organism>
<feature type="region of interest" description="Disordered" evidence="2">
    <location>
        <begin position="413"/>
        <end position="433"/>
    </location>
</feature>
<comment type="caution">
    <text evidence="4">The sequence shown here is derived from an EMBL/GenBank/DDBJ whole genome shotgun (WGS) entry which is preliminary data.</text>
</comment>
<dbReference type="PROSITE" id="PS50157">
    <property type="entry name" value="ZINC_FINGER_C2H2_2"/>
    <property type="match status" value="1"/>
</dbReference>
<feature type="domain" description="C2H2-type" evidence="3">
    <location>
        <begin position="42"/>
        <end position="71"/>
    </location>
</feature>
<dbReference type="Gene3D" id="3.30.160.60">
    <property type="entry name" value="Classic Zinc Finger"/>
    <property type="match status" value="1"/>
</dbReference>
<evidence type="ECO:0000259" key="3">
    <source>
        <dbReference type="PROSITE" id="PS50157"/>
    </source>
</evidence>
<keyword evidence="1" id="KW-0479">Metal-binding</keyword>
<feature type="compositionally biased region" description="Basic residues" evidence="2">
    <location>
        <begin position="157"/>
        <end position="168"/>
    </location>
</feature>
<proteinExistence type="predicted"/>
<keyword evidence="5" id="KW-1185">Reference proteome</keyword>
<evidence type="ECO:0000256" key="2">
    <source>
        <dbReference type="SAM" id="MobiDB-lite"/>
    </source>
</evidence>
<dbReference type="AlphaFoldDB" id="A0A9P5YUU0"/>
<gene>
    <name evidence="4" type="ORF">BDN70DRAFT_952211</name>
</gene>
<protein>
    <recommendedName>
        <fullName evidence="3">C2H2-type domain-containing protein</fullName>
    </recommendedName>
</protein>
<reference evidence="4" key="1">
    <citation type="submission" date="2020-11" db="EMBL/GenBank/DDBJ databases">
        <authorList>
            <consortium name="DOE Joint Genome Institute"/>
            <person name="Ahrendt S."/>
            <person name="Riley R."/>
            <person name="Andreopoulos W."/>
            <person name="Labutti K."/>
            <person name="Pangilinan J."/>
            <person name="Ruiz-Duenas F.J."/>
            <person name="Barrasa J.M."/>
            <person name="Sanchez-Garcia M."/>
            <person name="Camarero S."/>
            <person name="Miyauchi S."/>
            <person name="Serrano A."/>
            <person name="Linde D."/>
            <person name="Babiker R."/>
            <person name="Drula E."/>
            <person name="Ayuso-Fernandez I."/>
            <person name="Pacheco R."/>
            <person name="Padilla G."/>
            <person name="Ferreira P."/>
            <person name="Barriuso J."/>
            <person name="Kellner H."/>
            <person name="Castanera R."/>
            <person name="Alfaro M."/>
            <person name="Ramirez L."/>
            <person name="Pisabarro A.G."/>
            <person name="Kuo A."/>
            <person name="Tritt A."/>
            <person name="Lipzen A."/>
            <person name="He G."/>
            <person name="Yan M."/>
            <person name="Ng V."/>
            <person name="Cullen D."/>
            <person name="Martin F."/>
            <person name="Rosso M.-N."/>
            <person name="Henrissat B."/>
            <person name="Hibbett D."/>
            <person name="Martinez A.T."/>
            <person name="Grigoriev I.V."/>
        </authorList>
    </citation>
    <scope>NUCLEOTIDE SEQUENCE</scope>
    <source>
        <strain evidence="4">CIRM-BRFM 674</strain>
    </source>
</reference>
<feature type="compositionally biased region" description="Low complexity" evidence="2">
    <location>
        <begin position="1"/>
        <end position="14"/>
    </location>
</feature>
<feature type="compositionally biased region" description="Low complexity" evidence="2">
    <location>
        <begin position="136"/>
        <end position="149"/>
    </location>
</feature>
<dbReference type="EMBL" id="MU155301">
    <property type="protein sequence ID" value="KAF9476238.1"/>
    <property type="molecule type" value="Genomic_DNA"/>
</dbReference>
<dbReference type="PROSITE" id="PS00028">
    <property type="entry name" value="ZINC_FINGER_C2H2_1"/>
    <property type="match status" value="1"/>
</dbReference>
<accession>A0A9P5YUU0</accession>
<dbReference type="Proteomes" id="UP000807469">
    <property type="component" value="Unassembled WGS sequence"/>
</dbReference>
<keyword evidence="1" id="KW-0863">Zinc-finger</keyword>
<sequence>MARSTTSKVSNKTKGGTKKSSTKSKQSPKEKGRPRRRDHSFEGCIVPHCGKSFTRTSDVKRHLSAHKWARKQAAQQQPDESQNQTQLMGNPLQVSSTAANPEKAQGKRIYSGSRKVQGTPMQGKDSVPFDSTMNHPSISWSSSSPSSTPAYVPKIAVTKKKGVGRPRTRNSSAKASKSAAIAYYHAPSMASTSQTDSAAFVDPSDVDDKVISTSEQPLSLPHSHLSPSSSFNIASTSQPFDARELSPLSLFNSLPESLVASSSFDATTTYPRNHPYSFAHDTSWSNSPSTVSSTQPLTGGFSTASAQVYGNSSMMSTPGQQTDVTAPSVPAQFQNFTSESALFQRQDCSVQPPQFSAPAWKGQMMSASSLFSSNRTPSTYEPLAGTQVPSSFSLPSTMHELPSFNTATRLPGRFLSPSSDATTTHTSPLSSGLLDTANAVNPDASSFNAIPSYSSTPHPLSLNTTTLYPVQSVFSSPSSSSSSSMIRTPHSDSCFNTLPFNTTMSYSAQSTFNTPSSSSLFGTAQDYYTPPPFSSQTALPSHQAVWPAQETYPQDDSYRMNAMGPVAGASAHNYDTRAADYNYW</sequence>
<feature type="compositionally biased region" description="Polar residues" evidence="2">
    <location>
        <begin position="416"/>
        <end position="430"/>
    </location>
</feature>
<feature type="region of interest" description="Disordered" evidence="2">
    <location>
        <begin position="1"/>
        <end position="176"/>
    </location>
</feature>
<evidence type="ECO:0000313" key="4">
    <source>
        <dbReference type="EMBL" id="KAF9476238.1"/>
    </source>
</evidence>
<feature type="compositionally biased region" description="Polar residues" evidence="2">
    <location>
        <begin position="73"/>
        <end position="99"/>
    </location>
</feature>
<keyword evidence="1" id="KW-0862">Zinc</keyword>
<evidence type="ECO:0000256" key="1">
    <source>
        <dbReference type="PROSITE-ProRule" id="PRU00042"/>
    </source>
</evidence>
<evidence type="ECO:0000313" key="5">
    <source>
        <dbReference type="Proteomes" id="UP000807469"/>
    </source>
</evidence>
<dbReference type="InterPro" id="IPR013087">
    <property type="entry name" value="Znf_C2H2_type"/>
</dbReference>
<name>A0A9P5YUU0_9AGAR</name>
<dbReference type="GO" id="GO:0008270">
    <property type="term" value="F:zinc ion binding"/>
    <property type="evidence" value="ECO:0007669"/>
    <property type="project" value="UniProtKB-KW"/>
</dbReference>